<gene>
    <name evidence="5" type="ORF">DGUA_6G007253</name>
</gene>
<evidence type="ECO:0000256" key="3">
    <source>
        <dbReference type="ARBA" id="ARBA00022801"/>
    </source>
</evidence>
<dbReference type="EMBL" id="OUUW01000002">
    <property type="protein sequence ID" value="SPP76688.1"/>
    <property type="molecule type" value="Genomic_DNA"/>
</dbReference>
<dbReference type="InterPro" id="IPR002933">
    <property type="entry name" value="Peptidase_M20"/>
</dbReference>
<dbReference type="Proteomes" id="UP000268350">
    <property type="component" value="Unassembled WGS sequence"/>
</dbReference>
<evidence type="ECO:0000256" key="4">
    <source>
        <dbReference type="SAM" id="MobiDB-lite"/>
    </source>
</evidence>
<keyword evidence="6" id="KW-1185">Reference proteome</keyword>
<protein>
    <submittedName>
        <fullName evidence="5">Blast:Cytosolic non-specific dipeptidase</fullName>
    </submittedName>
</protein>
<dbReference type="GO" id="GO:0008233">
    <property type="term" value="F:peptidase activity"/>
    <property type="evidence" value="ECO:0007669"/>
    <property type="project" value="UniProtKB-KW"/>
</dbReference>
<evidence type="ECO:0000313" key="6">
    <source>
        <dbReference type="Proteomes" id="UP000268350"/>
    </source>
</evidence>
<dbReference type="SUPFAM" id="SSF53187">
    <property type="entry name" value="Zn-dependent exopeptidases"/>
    <property type="match status" value="1"/>
</dbReference>
<dbReference type="OrthoDB" id="7832001at2759"/>
<dbReference type="STRING" id="7266.A0A3B0K009"/>
<evidence type="ECO:0000313" key="5">
    <source>
        <dbReference type="EMBL" id="SPP76688.1"/>
    </source>
</evidence>
<name>A0A3B0K009_DROGU</name>
<keyword evidence="2" id="KW-0479">Metal-binding</keyword>
<dbReference type="Gene3D" id="3.30.70.360">
    <property type="match status" value="1"/>
</dbReference>
<feature type="region of interest" description="Disordered" evidence="4">
    <location>
        <begin position="1"/>
        <end position="29"/>
    </location>
</feature>
<dbReference type="Gene3D" id="3.40.630.10">
    <property type="entry name" value="Zn peptidases"/>
    <property type="match status" value="1"/>
</dbReference>
<dbReference type="InterPro" id="IPR051458">
    <property type="entry name" value="Cyt/Met_Dipeptidase"/>
</dbReference>
<dbReference type="PANTHER" id="PTHR43270">
    <property type="entry name" value="BETA-ALA-HIS DIPEPTIDASE"/>
    <property type="match status" value="1"/>
</dbReference>
<dbReference type="Pfam" id="PF01546">
    <property type="entry name" value="Peptidase_M20"/>
    <property type="match status" value="1"/>
</dbReference>
<dbReference type="GO" id="GO:0006508">
    <property type="term" value="P:proteolysis"/>
    <property type="evidence" value="ECO:0007669"/>
    <property type="project" value="UniProtKB-KW"/>
</dbReference>
<proteinExistence type="predicted"/>
<keyword evidence="3" id="KW-0378">Hydrolase</keyword>
<organism evidence="5 6">
    <name type="scientific">Drosophila guanche</name>
    <name type="common">Fruit fly</name>
    <dbReference type="NCBI Taxonomy" id="7266"/>
    <lineage>
        <taxon>Eukaryota</taxon>
        <taxon>Metazoa</taxon>
        <taxon>Ecdysozoa</taxon>
        <taxon>Arthropoda</taxon>
        <taxon>Hexapoda</taxon>
        <taxon>Insecta</taxon>
        <taxon>Pterygota</taxon>
        <taxon>Neoptera</taxon>
        <taxon>Endopterygota</taxon>
        <taxon>Diptera</taxon>
        <taxon>Brachycera</taxon>
        <taxon>Muscomorpha</taxon>
        <taxon>Ephydroidea</taxon>
        <taxon>Drosophilidae</taxon>
        <taxon>Drosophila</taxon>
        <taxon>Sophophora</taxon>
    </lineage>
</organism>
<feature type="compositionally biased region" description="Basic residues" evidence="4">
    <location>
        <begin position="1"/>
        <end position="18"/>
    </location>
</feature>
<evidence type="ECO:0000256" key="2">
    <source>
        <dbReference type="ARBA" id="ARBA00022723"/>
    </source>
</evidence>
<reference evidence="6" key="1">
    <citation type="submission" date="2018-01" db="EMBL/GenBank/DDBJ databases">
        <authorList>
            <person name="Alioto T."/>
            <person name="Alioto T."/>
        </authorList>
    </citation>
    <scope>NUCLEOTIDE SEQUENCE [LARGE SCALE GENOMIC DNA]</scope>
</reference>
<accession>A0A3B0K009</accession>
<sequence length="611" mass="70158">MKEHKSHVRLPRRSKRSSSRPYTGSDDELPFGPSQACRCEHCAIRNRPKPTDEDNLRSTAMLRKVDAAVEKNFEETLVDLEDFVRLQSVSADLELIAESLKALCLYRDRLERMRFNIFEYNINAPRGACDTSPHPKVVFAHYFSSPSKNTILIYAYLDVAPAKFEDGWLSEPFEFYMNDDMLYGRGVCTGKGMAVCWLQAIEAWLELNDDLPINIKFIVEIMHAVGSVGLQHYLEVKREFFLDVDCIVFGNNSWINDDKPMMSCSLTGWAHFGLEMRGAAKTLEGGLAGGLVYEPMTDVCALMNSLVDNLHVLQIPAIQHMVRPTLVTEWALIESAIFSEYAYKEQFGIRRLRFELTKAELLHNRWCQSTMSMHGIEGCYSRKGSSMAMPMSVMAKFSIKLLPDQTVNLVHTHIEEFLRTKCEELKTRTNLKVHLLDSCDPSMWGLDARYSKALVRSISRVYQLEPDLSMNIVTCLPIASTFKKITAKPIILMPYAHRMDYSHVVNESIPKQCFLRNIKLCTGLVHELSLLPARCKCDVIFEYCNRQGIAEMLKPHTEKNLHRPTIFAHMRRTKSVKPRNQQPAEPDPNKRKNLRDWLCAPFRRKRMSTTK</sequence>
<dbReference type="AlphaFoldDB" id="A0A3B0K009"/>
<evidence type="ECO:0000256" key="1">
    <source>
        <dbReference type="ARBA" id="ARBA00022670"/>
    </source>
</evidence>
<dbReference type="OMA" id="CSLTGWA"/>
<feature type="region of interest" description="Disordered" evidence="4">
    <location>
        <begin position="569"/>
        <end position="593"/>
    </location>
</feature>
<dbReference type="PANTHER" id="PTHR43270:SF4">
    <property type="entry name" value="CARNOSINE DIPEPTIDASE 2, ISOFORM A"/>
    <property type="match status" value="1"/>
</dbReference>
<dbReference type="GO" id="GO:0046872">
    <property type="term" value="F:metal ion binding"/>
    <property type="evidence" value="ECO:0007669"/>
    <property type="project" value="UniProtKB-KW"/>
</dbReference>
<keyword evidence="1" id="KW-0645">Protease</keyword>